<name>A0ABT9FBY1_9GAMM</name>
<keyword evidence="2" id="KW-1185">Reference proteome</keyword>
<dbReference type="RefSeq" id="WP_305471574.1">
    <property type="nucleotide sequence ID" value="NZ_JAUYVT010000004.1"/>
</dbReference>
<reference evidence="1" key="1">
    <citation type="submission" date="2023-07" db="EMBL/GenBank/DDBJ databases">
        <title>Genome content predicts the carbon catabolic preferences of heterotrophic bacteria.</title>
        <authorList>
            <person name="Gralka M."/>
        </authorList>
    </citation>
    <scope>NUCLEOTIDE SEQUENCE</scope>
    <source>
        <strain evidence="1">4G09</strain>
    </source>
</reference>
<gene>
    <name evidence="1" type="ORF">Q8W34_06585</name>
</gene>
<evidence type="ECO:0000313" key="1">
    <source>
        <dbReference type="EMBL" id="MDP2564293.1"/>
    </source>
</evidence>
<evidence type="ECO:0000313" key="2">
    <source>
        <dbReference type="Proteomes" id="UP001177212"/>
    </source>
</evidence>
<dbReference type="Proteomes" id="UP001177212">
    <property type="component" value="Unassembled WGS sequence"/>
</dbReference>
<dbReference type="EMBL" id="JAUYVT010000004">
    <property type="protein sequence ID" value="MDP2564293.1"/>
    <property type="molecule type" value="Genomic_DNA"/>
</dbReference>
<proteinExistence type="predicted"/>
<protein>
    <submittedName>
        <fullName evidence="1">Uncharacterized protein</fullName>
    </submittedName>
</protein>
<accession>A0ABT9FBY1</accession>
<sequence>MKSNRLKGSSVSVADSNLRQHVAHEGLVRAFEYQLVHWLVTEVDPFDISVWCKNGSAKRFITYELLTGRFLIRNSSSDLSSTEVVLGVQDISEFDGTRLRQLESVNLLPVDWEPEDLEAYIEDVFYFWRNHFSLQSALLDSLNVLEHEDQKLVIKNILKKSCDLVKSVDHESIEASILDFQAMSYGSTASAHGLPSFH</sequence>
<organism evidence="1 2">
    <name type="scientific">Pseudoalteromonas marina</name>
    <dbReference type="NCBI Taxonomy" id="267375"/>
    <lineage>
        <taxon>Bacteria</taxon>
        <taxon>Pseudomonadati</taxon>
        <taxon>Pseudomonadota</taxon>
        <taxon>Gammaproteobacteria</taxon>
        <taxon>Alteromonadales</taxon>
        <taxon>Pseudoalteromonadaceae</taxon>
        <taxon>Pseudoalteromonas</taxon>
    </lineage>
</organism>
<comment type="caution">
    <text evidence="1">The sequence shown here is derived from an EMBL/GenBank/DDBJ whole genome shotgun (WGS) entry which is preliminary data.</text>
</comment>